<dbReference type="InterPro" id="IPR011010">
    <property type="entry name" value="DNA_brk_join_enz"/>
</dbReference>
<dbReference type="GO" id="GO:0003677">
    <property type="term" value="F:DNA binding"/>
    <property type="evidence" value="ECO:0007669"/>
    <property type="project" value="UniProtKB-KW"/>
</dbReference>
<accession>A0AAU0MZK5</accession>
<dbReference type="PANTHER" id="PTHR30349:SF77">
    <property type="entry name" value="TYROSINE RECOMBINASE XERC"/>
    <property type="match status" value="1"/>
</dbReference>
<reference evidence="6 7" key="1">
    <citation type="submission" date="2023-10" db="EMBL/GenBank/DDBJ databases">
        <title>Description of Microbulbifer bruguierae sp. nov., isolated from the sediments of mangrove plant Bruguiera sexangula and comparative genomic analyses of the genus Microbulbifer.</title>
        <authorList>
            <person name="Long M."/>
        </authorList>
    </citation>
    <scope>NUCLEOTIDE SEQUENCE [LARGE SCALE GENOMIC DNA]</scope>
    <source>
        <strain evidence="6 7">SPO729</strain>
    </source>
</reference>
<evidence type="ECO:0000313" key="6">
    <source>
        <dbReference type="EMBL" id="WOX05641.1"/>
    </source>
</evidence>
<keyword evidence="4" id="KW-0233">DNA recombination</keyword>
<dbReference type="InterPro" id="IPR013762">
    <property type="entry name" value="Integrase-like_cat_sf"/>
</dbReference>
<dbReference type="Gene3D" id="1.10.443.10">
    <property type="entry name" value="Intergrase catalytic core"/>
    <property type="match status" value="1"/>
</dbReference>
<evidence type="ECO:0000259" key="5">
    <source>
        <dbReference type="PROSITE" id="PS51898"/>
    </source>
</evidence>
<dbReference type="InterPro" id="IPR010998">
    <property type="entry name" value="Integrase_recombinase_N"/>
</dbReference>
<keyword evidence="7" id="KW-1185">Reference proteome</keyword>
<gene>
    <name evidence="6" type="ORF">R5R33_00410</name>
</gene>
<dbReference type="InterPro" id="IPR002104">
    <property type="entry name" value="Integrase_catalytic"/>
</dbReference>
<dbReference type="RefSeq" id="WP_318954111.1">
    <property type="nucleotide sequence ID" value="NZ_CP137555.1"/>
</dbReference>
<evidence type="ECO:0000256" key="4">
    <source>
        <dbReference type="ARBA" id="ARBA00023172"/>
    </source>
</evidence>
<dbReference type="InterPro" id="IPR050090">
    <property type="entry name" value="Tyrosine_recombinase_XerCD"/>
</dbReference>
<dbReference type="Gene3D" id="1.10.150.130">
    <property type="match status" value="1"/>
</dbReference>
<dbReference type="Proteomes" id="UP001302477">
    <property type="component" value="Chromosome"/>
</dbReference>
<dbReference type="PANTHER" id="PTHR30349">
    <property type="entry name" value="PHAGE INTEGRASE-RELATED"/>
    <property type="match status" value="1"/>
</dbReference>
<proteinExistence type="predicted"/>
<feature type="domain" description="Tyr recombinase" evidence="5">
    <location>
        <begin position="207"/>
        <end position="418"/>
    </location>
</feature>
<evidence type="ECO:0000313" key="7">
    <source>
        <dbReference type="Proteomes" id="UP001302477"/>
    </source>
</evidence>
<organism evidence="6 7">
    <name type="scientific">Microbulbifer pacificus</name>
    <dbReference type="NCBI Taxonomy" id="407164"/>
    <lineage>
        <taxon>Bacteria</taxon>
        <taxon>Pseudomonadati</taxon>
        <taxon>Pseudomonadota</taxon>
        <taxon>Gammaproteobacteria</taxon>
        <taxon>Cellvibrionales</taxon>
        <taxon>Microbulbiferaceae</taxon>
        <taxon>Microbulbifer</taxon>
    </lineage>
</organism>
<dbReference type="EMBL" id="CP137555">
    <property type="protein sequence ID" value="WOX05641.1"/>
    <property type="molecule type" value="Genomic_DNA"/>
</dbReference>
<evidence type="ECO:0000256" key="2">
    <source>
        <dbReference type="ARBA" id="ARBA00022908"/>
    </source>
</evidence>
<dbReference type="GO" id="GO:0005737">
    <property type="term" value="C:cytoplasm"/>
    <property type="evidence" value="ECO:0007669"/>
    <property type="project" value="UniProtKB-SubCell"/>
</dbReference>
<comment type="subcellular location">
    <subcellularLocation>
        <location evidence="1">Cytoplasm</location>
    </subcellularLocation>
</comment>
<evidence type="ECO:0000256" key="1">
    <source>
        <dbReference type="ARBA" id="ARBA00004496"/>
    </source>
</evidence>
<keyword evidence="3" id="KW-0238">DNA-binding</keyword>
<dbReference type="SUPFAM" id="SSF56349">
    <property type="entry name" value="DNA breaking-rejoining enzymes"/>
    <property type="match status" value="1"/>
</dbReference>
<dbReference type="CDD" id="cd00397">
    <property type="entry name" value="DNA_BRE_C"/>
    <property type="match status" value="1"/>
</dbReference>
<dbReference type="AlphaFoldDB" id="A0AAU0MZK5"/>
<protein>
    <submittedName>
        <fullName evidence="6">Site-specific integrase</fullName>
    </submittedName>
</protein>
<dbReference type="GO" id="GO:0006310">
    <property type="term" value="P:DNA recombination"/>
    <property type="evidence" value="ECO:0007669"/>
    <property type="project" value="UniProtKB-KW"/>
</dbReference>
<sequence>MAIPKPVPLYPTYAELKGFKPINPDQTFFNDHRELKQFLQSGESWWMPHWLWGQEFLSYIGRNKSEHTFTRFRNETERFLLWVFLVKATPMDRLRKADILEYADFCWQPPVDWICLANHEKFLLNNGCFVQNPAWAPFRLKLPKNRQPLESEADRKKYRPSQQTLTATFTGIIAFYKYLMNEEYLYGNPAQIAKTDCRHFIKDAQVKEIRRLTEAQWHYVFNVAASMADEDPIYERSLFVICALKTLFLRISELSERTNWTPVMSHFWQDFDSNWWLKVFGKGRKLRDITVPPSFIPYLKRYRHYRGLSPLPAVGENHPIVEKIRGQGGMTARQLTRIVQQVFDRAYDDMRQAEGEDNARKLREASTHWLRHTGASMEVERGRALKDLSEDLGHSSMATTDTVYVQTENRIRAQSGKGRDVE</sequence>
<evidence type="ECO:0000256" key="3">
    <source>
        <dbReference type="ARBA" id="ARBA00023125"/>
    </source>
</evidence>
<keyword evidence="2" id="KW-0229">DNA integration</keyword>
<dbReference type="PROSITE" id="PS51898">
    <property type="entry name" value="TYR_RECOMBINASE"/>
    <property type="match status" value="1"/>
</dbReference>
<dbReference type="KEGG" id="mpaf:R5R33_00410"/>
<dbReference type="GO" id="GO:0015074">
    <property type="term" value="P:DNA integration"/>
    <property type="evidence" value="ECO:0007669"/>
    <property type="project" value="UniProtKB-KW"/>
</dbReference>
<name>A0AAU0MZK5_9GAMM</name>